<dbReference type="Proteomes" id="UP000198500">
    <property type="component" value="Unassembled WGS sequence"/>
</dbReference>
<dbReference type="AlphaFoldDB" id="A0A1H2X889"/>
<dbReference type="STRING" id="574349.SAMN05443545_103130"/>
<name>A0A1H2X889_9GAMM</name>
<dbReference type="InterPro" id="IPR009936">
    <property type="entry name" value="DUF1468"/>
</dbReference>
<gene>
    <name evidence="3" type="ORF">SAMN05443545_103130</name>
</gene>
<keyword evidence="4" id="KW-1185">Reference proteome</keyword>
<dbReference type="RefSeq" id="WP_092568726.1">
    <property type="nucleotide sequence ID" value="NZ_BMXH01000004.1"/>
</dbReference>
<protein>
    <submittedName>
        <fullName evidence="3">Tripartite tricarboxylate transporter TctB family protein</fullName>
    </submittedName>
</protein>
<keyword evidence="1" id="KW-0812">Transmembrane</keyword>
<accession>A0A1H2X889</accession>
<feature type="transmembrane region" description="Helical" evidence="1">
    <location>
        <begin position="35"/>
        <end position="59"/>
    </location>
</feature>
<dbReference type="Pfam" id="PF07331">
    <property type="entry name" value="TctB"/>
    <property type="match status" value="1"/>
</dbReference>
<feature type="transmembrane region" description="Helical" evidence="1">
    <location>
        <begin position="79"/>
        <end position="112"/>
    </location>
</feature>
<feature type="transmembrane region" description="Helical" evidence="1">
    <location>
        <begin position="118"/>
        <end position="137"/>
    </location>
</feature>
<feature type="domain" description="DUF1468" evidence="2">
    <location>
        <begin position="9"/>
        <end position="142"/>
    </location>
</feature>
<dbReference type="OrthoDB" id="6183784at2"/>
<evidence type="ECO:0000259" key="2">
    <source>
        <dbReference type="Pfam" id="PF07331"/>
    </source>
</evidence>
<evidence type="ECO:0000256" key="1">
    <source>
        <dbReference type="SAM" id="Phobius"/>
    </source>
</evidence>
<keyword evidence="1" id="KW-0472">Membrane</keyword>
<evidence type="ECO:0000313" key="4">
    <source>
        <dbReference type="Proteomes" id="UP000198500"/>
    </source>
</evidence>
<keyword evidence="1" id="KW-1133">Transmembrane helix</keyword>
<reference evidence="3 4" key="1">
    <citation type="submission" date="2016-10" db="EMBL/GenBank/DDBJ databases">
        <authorList>
            <person name="de Groot N.N."/>
        </authorList>
    </citation>
    <scope>NUCLEOTIDE SEQUENCE [LARGE SCALE GENOMIC DNA]</scope>
    <source>
        <strain evidence="3 4">DSM 19219</strain>
    </source>
</reference>
<proteinExistence type="predicted"/>
<sequence>MNRLTFECVSGLVVLAASVAGLVESLSFNKQSAILPVAVTALACALSTIWLVTSAVAFLRGSGERIELDTREIMKLIMILLTALAYVYLMVLIGFFTTTLIVVPALAFMAGYRNAKVLTAATVGFVVILYGVFRGLLSVPLPDDILFSLIGG</sequence>
<evidence type="ECO:0000313" key="3">
    <source>
        <dbReference type="EMBL" id="SDW88978.1"/>
    </source>
</evidence>
<organism evidence="3 4">
    <name type="scientific">Aidingimonas halophila</name>
    <dbReference type="NCBI Taxonomy" id="574349"/>
    <lineage>
        <taxon>Bacteria</taxon>
        <taxon>Pseudomonadati</taxon>
        <taxon>Pseudomonadota</taxon>
        <taxon>Gammaproteobacteria</taxon>
        <taxon>Oceanospirillales</taxon>
        <taxon>Halomonadaceae</taxon>
        <taxon>Aidingimonas</taxon>
    </lineage>
</organism>
<dbReference type="EMBL" id="FNNI01000003">
    <property type="protein sequence ID" value="SDW88978.1"/>
    <property type="molecule type" value="Genomic_DNA"/>
</dbReference>